<keyword evidence="5" id="KW-1133">Transmembrane helix</keyword>
<feature type="region of interest" description="Disordered" evidence="4">
    <location>
        <begin position="317"/>
        <end position="342"/>
    </location>
</feature>
<comment type="subcellular location">
    <subcellularLocation>
        <location evidence="1">Membrane</location>
    </subcellularLocation>
</comment>
<dbReference type="GO" id="GO:0004888">
    <property type="term" value="F:transmembrane signaling receptor activity"/>
    <property type="evidence" value="ECO:0007669"/>
    <property type="project" value="TreeGrafter"/>
</dbReference>
<feature type="signal peptide" evidence="6">
    <location>
        <begin position="1"/>
        <end position="18"/>
    </location>
</feature>
<evidence type="ECO:0000256" key="3">
    <source>
        <dbReference type="ARBA" id="ARBA00023136"/>
    </source>
</evidence>
<dbReference type="Gene3D" id="2.60.40.10">
    <property type="entry name" value="Immunoglobulins"/>
    <property type="match status" value="2"/>
</dbReference>
<name>A0AAD6AB37_9TELE</name>
<sequence>MNTFYALFFLLHASGIEGAAINVEGFVGGDVSFQCSHKFSSKITKYLCKAACKGIEDILVTVQSGATAESGRITLVDSGAGAFSVTFRQLQLSDMGGYWCGVERIGFDTYTSVQLTVNEGVTNETRTVKPELSHTWTYENMSNSTQLTPVMDSSNPAILSAATNNSNGGEQNVSTGTVLFATVGTLGMLTILTLALIIRKCRESSKPQPRVCFNCTDLFGADKRKQANCENNDIVEPGKSLKNTSQRLSCTQHPKMDPPTSASTAPDFHTYENICCSKGTAHSRFSSANNGDEQYANTVIYIKPLPPLSGRTVKGCLRKPTSEPTETTNAKDQPTESCTSNAPTCQSRAVTEKLSVWTECKLRTMGATWISWRTTTTVFITLLQIKALISVQTTVTGVEGQTVEFKCEYEDGHKSKVKYFRNDKNMILIQTEKDVQSVRNGRFSLFDNTTGSFFIVRLDKLTSRDSGTYRCGVDSQLIIELKVSQVPVSTILPNHRKVDNKPQWFSPAEFHLPLFVTAAMCMAALLFICLFTLCLRLAVKHQRSSPRQKREESSDYETMTPGVRTDSDVRCSFSTPGLDDLSALPPPSPDLCSHFTSRNRESTVTLGLCDYVDVDVPKPICQYQDLDLSRLEDHVYHSLHGNSHPKDGPVINS</sequence>
<dbReference type="InterPro" id="IPR013106">
    <property type="entry name" value="Ig_V-set"/>
</dbReference>
<protein>
    <recommendedName>
        <fullName evidence="7">Ig-like domain-containing protein</fullName>
    </recommendedName>
</protein>
<gene>
    <name evidence="8" type="ORF">JOQ06_016463</name>
</gene>
<accession>A0AAD6AB37</accession>
<evidence type="ECO:0000313" key="8">
    <source>
        <dbReference type="EMBL" id="KAJ4921753.1"/>
    </source>
</evidence>
<dbReference type="InterPro" id="IPR036179">
    <property type="entry name" value="Ig-like_dom_sf"/>
</dbReference>
<feature type="domain" description="Ig-like" evidence="7">
    <location>
        <begin position="386"/>
        <end position="489"/>
    </location>
</feature>
<proteinExistence type="predicted"/>
<dbReference type="PROSITE" id="PS50835">
    <property type="entry name" value="IG_LIKE"/>
    <property type="match status" value="1"/>
</dbReference>
<organism evidence="8 9">
    <name type="scientific">Pogonophryne albipinna</name>
    <dbReference type="NCBI Taxonomy" id="1090488"/>
    <lineage>
        <taxon>Eukaryota</taxon>
        <taxon>Metazoa</taxon>
        <taxon>Chordata</taxon>
        <taxon>Craniata</taxon>
        <taxon>Vertebrata</taxon>
        <taxon>Euteleostomi</taxon>
        <taxon>Actinopterygii</taxon>
        <taxon>Neopterygii</taxon>
        <taxon>Teleostei</taxon>
        <taxon>Neoteleostei</taxon>
        <taxon>Acanthomorphata</taxon>
        <taxon>Eupercaria</taxon>
        <taxon>Perciformes</taxon>
        <taxon>Notothenioidei</taxon>
        <taxon>Pogonophryne</taxon>
    </lineage>
</organism>
<dbReference type="EMBL" id="JAPTMU010000106">
    <property type="protein sequence ID" value="KAJ4921753.1"/>
    <property type="molecule type" value="Genomic_DNA"/>
</dbReference>
<evidence type="ECO:0000256" key="6">
    <source>
        <dbReference type="SAM" id="SignalP"/>
    </source>
</evidence>
<keyword evidence="2 5" id="KW-0812">Transmembrane</keyword>
<keyword evidence="3 5" id="KW-0472">Membrane</keyword>
<dbReference type="PANTHER" id="PTHR11860">
    <property type="entry name" value="POLYMERIC-IMMUNOGLOBULIN RECEPTOR"/>
    <property type="match status" value="1"/>
</dbReference>
<feature type="transmembrane region" description="Helical" evidence="5">
    <location>
        <begin position="514"/>
        <end position="539"/>
    </location>
</feature>
<dbReference type="GO" id="GO:0005886">
    <property type="term" value="C:plasma membrane"/>
    <property type="evidence" value="ECO:0007669"/>
    <property type="project" value="TreeGrafter"/>
</dbReference>
<keyword evidence="6" id="KW-0732">Signal</keyword>
<dbReference type="SMART" id="SM00409">
    <property type="entry name" value="IG"/>
    <property type="match status" value="2"/>
</dbReference>
<evidence type="ECO:0000313" key="9">
    <source>
        <dbReference type="Proteomes" id="UP001219934"/>
    </source>
</evidence>
<evidence type="ECO:0000256" key="5">
    <source>
        <dbReference type="SAM" id="Phobius"/>
    </source>
</evidence>
<feature type="compositionally biased region" description="Polar residues" evidence="4">
    <location>
        <begin position="322"/>
        <end position="342"/>
    </location>
</feature>
<dbReference type="InterPro" id="IPR007110">
    <property type="entry name" value="Ig-like_dom"/>
</dbReference>
<dbReference type="InterPro" id="IPR003599">
    <property type="entry name" value="Ig_sub"/>
</dbReference>
<reference evidence="8" key="1">
    <citation type="submission" date="2022-11" db="EMBL/GenBank/DDBJ databases">
        <title>Chromosome-level genome of Pogonophryne albipinna.</title>
        <authorList>
            <person name="Jo E."/>
        </authorList>
    </citation>
    <scope>NUCLEOTIDE SEQUENCE</scope>
    <source>
        <strain evidence="8">SGF0006</strain>
        <tissue evidence="8">Muscle</tissue>
    </source>
</reference>
<dbReference type="InterPro" id="IPR013783">
    <property type="entry name" value="Ig-like_fold"/>
</dbReference>
<keyword evidence="9" id="KW-1185">Reference proteome</keyword>
<evidence type="ECO:0000256" key="2">
    <source>
        <dbReference type="ARBA" id="ARBA00022692"/>
    </source>
</evidence>
<feature type="chain" id="PRO_5042054505" description="Ig-like domain-containing protein" evidence="6">
    <location>
        <begin position="19"/>
        <end position="653"/>
    </location>
</feature>
<dbReference type="PANTHER" id="PTHR11860:SF118">
    <property type="entry name" value="CMRF35-LIKE MOLECULE 3-RELATED"/>
    <property type="match status" value="1"/>
</dbReference>
<dbReference type="Pfam" id="PF07686">
    <property type="entry name" value="V-set"/>
    <property type="match status" value="2"/>
</dbReference>
<dbReference type="Proteomes" id="UP001219934">
    <property type="component" value="Unassembled WGS sequence"/>
</dbReference>
<dbReference type="SUPFAM" id="SSF48726">
    <property type="entry name" value="Immunoglobulin"/>
    <property type="match status" value="2"/>
</dbReference>
<evidence type="ECO:0000259" key="7">
    <source>
        <dbReference type="PROSITE" id="PS50835"/>
    </source>
</evidence>
<dbReference type="AlphaFoldDB" id="A0AAD6AB37"/>
<evidence type="ECO:0000256" key="4">
    <source>
        <dbReference type="SAM" id="MobiDB-lite"/>
    </source>
</evidence>
<comment type="caution">
    <text evidence="8">The sequence shown here is derived from an EMBL/GenBank/DDBJ whole genome shotgun (WGS) entry which is preliminary data.</text>
</comment>
<evidence type="ECO:0000256" key="1">
    <source>
        <dbReference type="ARBA" id="ARBA00004370"/>
    </source>
</evidence>
<dbReference type="InterPro" id="IPR050671">
    <property type="entry name" value="CD300_family_receptors"/>
</dbReference>